<proteinExistence type="predicted"/>
<protein>
    <submittedName>
        <fullName evidence="1">Uncharacterized protein</fullName>
    </submittedName>
</protein>
<dbReference type="RefSeq" id="WP_017512630.1">
    <property type="nucleotide sequence ID" value="NZ_CP026546.1"/>
</dbReference>
<reference evidence="1 2" key="1">
    <citation type="submission" date="2019-03" db="EMBL/GenBank/DDBJ databases">
        <title>Comparative insights into the high quality Complete genome sequence of highly metal resistant Cupriavidus metallidurans strain BS1 isolated from a gold-copper mine.</title>
        <authorList>
            <person name="Mazhar H.S."/>
            <person name="Rensing C."/>
        </authorList>
    </citation>
    <scope>NUCLEOTIDE SEQUENCE [LARGE SCALE GENOMIC DNA]</scope>
    <source>
        <strain evidence="1 2">BS1</strain>
        <plasmid evidence="1 2">p1</plasmid>
    </source>
</reference>
<evidence type="ECO:0000313" key="2">
    <source>
        <dbReference type="Proteomes" id="UP000253772"/>
    </source>
</evidence>
<keyword evidence="1" id="KW-0614">Plasmid</keyword>
<evidence type="ECO:0000313" key="1">
    <source>
        <dbReference type="EMBL" id="QBP14512.1"/>
    </source>
</evidence>
<sequence length="119" mass="13178">MKSTIIDCLAELGWQKDSIVDAFSKTFETVVAPKKASVWLSFDQEGNRWWLRNGEFTSAGENVLAACHAIIPIGMPPNEIQKAVDALVAEMEYRITGAYSVRLLRQRDADTAPSSTSPF</sequence>
<gene>
    <name evidence="1" type="ORF">DDF84_032945</name>
</gene>
<accession>A0A2L0XD43</accession>
<dbReference type="OrthoDB" id="8964088at2"/>
<dbReference type="AlphaFoldDB" id="A0A2L0XD43"/>
<dbReference type="EMBL" id="CP037902">
    <property type="protein sequence ID" value="QBP14512.1"/>
    <property type="molecule type" value="Genomic_DNA"/>
</dbReference>
<name>A0A2L0XD43_9BURK</name>
<geneLocation type="plasmid" evidence="1">
    <name>p1</name>
</geneLocation>
<organism evidence="1 2">
    <name type="scientific">Cupriavidus metallidurans</name>
    <dbReference type="NCBI Taxonomy" id="119219"/>
    <lineage>
        <taxon>Bacteria</taxon>
        <taxon>Pseudomonadati</taxon>
        <taxon>Pseudomonadota</taxon>
        <taxon>Betaproteobacteria</taxon>
        <taxon>Burkholderiales</taxon>
        <taxon>Burkholderiaceae</taxon>
        <taxon>Cupriavidus</taxon>
    </lineage>
</organism>
<dbReference type="GeneID" id="60825067"/>
<dbReference type="Proteomes" id="UP000253772">
    <property type="component" value="Plasmid p1"/>
</dbReference>